<feature type="transmembrane region" description="Helical" evidence="1">
    <location>
        <begin position="12"/>
        <end position="29"/>
    </location>
</feature>
<evidence type="ECO:0000256" key="1">
    <source>
        <dbReference type="SAM" id="Phobius"/>
    </source>
</evidence>
<name>A0A381XNC5_9ZZZZ</name>
<keyword evidence="1" id="KW-0812">Transmembrane</keyword>
<evidence type="ECO:0000313" key="2">
    <source>
        <dbReference type="EMBL" id="SVA66198.1"/>
    </source>
</evidence>
<keyword evidence="1" id="KW-0472">Membrane</keyword>
<sequence length="62" mass="7506">MYQEILKKINKYIYLIIFIIIIIVCYKIKEYFHPGHPHDNSKPREAKCIRPPYLYVPGSRCH</sequence>
<reference evidence="2" key="1">
    <citation type="submission" date="2018-05" db="EMBL/GenBank/DDBJ databases">
        <authorList>
            <person name="Lanie J.A."/>
            <person name="Ng W.-L."/>
            <person name="Kazmierczak K.M."/>
            <person name="Andrzejewski T.M."/>
            <person name="Davidsen T.M."/>
            <person name="Wayne K.J."/>
            <person name="Tettelin H."/>
            <person name="Glass J.I."/>
            <person name="Rusch D."/>
            <person name="Podicherti R."/>
            <person name="Tsui H.-C.T."/>
            <person name="Winkler M.E."/>
        </authorList>
    </citation>
    <scope>NUCLEOTIDE SEQUENCE</scope>
</reference>
<organism evidence="2">
    <name type="scientific">marine metagenome</name>
    <dbReference type="NCBI Taxonomy" id="408172"/>
    <lineage>
        <taxon>unclassified sequences</taxon>
        <taxon>metagenomes</taxon>
        <taxon>ecological metagenomes</taxon>
    </lineage>
</organism>
<accession>A0A381XNC5</accession>
<protein>
    <submittedName>
        <fullName evidence="2">Uncharacterized protein</fullName>
    </submittedName>
</protein>
<proteinExistence type="predicted"/>
<dbReference type="AlphaFoldDB" id="A0A381XNC5"/>
<dbReference type="EMBL" id="UINC01015780">
    <property type="protein sequence ID" value="SVA66198.1"/>
    <property type="molecule type" value="Genomic_DNA"/>
</dbReference>
<gene>
    <name evidence="2" type="ORF">METZ01_LOCUS119052</name>
</gene>
<keyword evidence="1" id="KW-1133">Transmembrane helix</keyword>